<dbReference type="OrthoDB" id="33200at2157"/>
<dbReference type="PROSITE" id="PS50956">
    <property type="entry name" value="HTH_ASNC_2"/>
    <property type="match status" value="1"/>
</dbReference>
<dbReference type="AlphaFoldDB" id="A0A8J8C3L2"/>
<keyword evidence="1" id="KW-0805">Transcription regulation</keyword>
<evidence type="ECO:0000259" key="4">
    <source>
        <dbReference type="PROSITE" id="PS50956"/>
    </source>
</evidence>
<dbReference type="Proteomes" id="UP000766550">
    <property type="component" value="Unassembled WGS sequence"/>
</dbReference>
<dbReference type="PANTHER" id="PTHR43413">
    <property type="entry name" value="TRANSCRIPTIONAL REGULATOR, ASNC FAMILY"/>
    <property type="match status" value="1"/>
</dbReference>
<keyword evidence="3" id="KW-0804">Transcription</keyword>
<accession>A0A8J8C3L2</accession>
<name>A0A8J8C3L2_9EURY</name>
<dbReference type="InterPro" id="IPR019888">
    <property type="entry name" value="Tscrpt_reg_AsnC-like"/>
</dbReference>
<keyword evidence="2" id="KW-0238">DNA-binding</keyword>
<dbReference type="InterPro" id="IPR036390">
    <property type="entry name" value="WH_DNA-bd_sf"/>
</dbReference>
<dbReference type="EMBL" id="JAHQXF010000001">
    <property type="protein sequence ID" value="MBV0923189.1"/>
    <property type="molecule type" value="Genomic_DNA"/>
</dbReference>
<protein>
    <submittedName>
        <fullName evidence="5">Winged helix-turn-helix transcriptional regulator</fullName>
    </submittedName>
</protein>
<dbReference type="RefSeq" id="WP_162316336.1">
    <property type="nucleotide sequence ID" value="NZ_JAHQXF010000001.1"/>
</dbReference>
<dbReference type="SMART" id="SM00344">
    <property type="entry name" value="HTH_ASNC"/>
    <property type="match status" value="1"/>
</dbReference>
<dbReference type="Gene3D" id="1.10.10.10">
    <property type="entry name" value="Winged helix-like DNA-binding domain superfamily/Winged helix DNA-binding domain"/>
    <property type="match status" value="1"/>
</dbReference>
<dbReference type="CDD" id="cd00090">
    <property type="entry name" value="HTH_ARSR"/>
    <property type="match status" value="1"/>
</dbReference>
<gene>
    <name evidence="5" type="ORF">KTS45_03155</name>
</gene>
<proteinExistence type="predicted"/>
<dbReference type="PRINTS" id="PR00033">
    <property type="entry name" value="HTHASNC"/>
</dbReference>
<reference evidence="5 6" key="1">
    <citation type="submission" date="2021-06" db="EMBL/GenBank/DDBJ databases">
        <title>New haloarchaea isolates fom saline soil.</title>
        <authorList>
            <person name="Duran-Viseras A."/>
            <person name="Sanchez-Porro C.S."/>
            <person name="Ventosa A."/>
        </authorList>
    </citation>
    <scope>NUCLEOTIDE SEQUENCE [LARGE SCALE GENOMIC DNA]</scope>
    <source>
        <strain evidence="5 6">JCM 183640</strain>
    </source>
</reference>
<evidence type="ECO:0000313" key="6">
    <source>
        <dbReference type="Proteomes" id="UP000766550"/>
    </source>
</evidence>
<dbReference type="InterPro" id="IPR000485">
    <property type="entry name" value="AsnC-type_HTH_dom"/>
</dbReference>
<sequence>MRGLDDTDREILRLLLADARRPFSDIAEQVDLSAPAVSDRVDRLTEMGVIRGFTVDVDRSLLRSGVPVLVEIDAEPGRAGAIRDALADAEAVEHVFRTADSRVTLTATVPQSAVPSFLDSHLDFEDVRQYDVRLVADTEWTPGLGTADFAPDCAECGNTVDEEGVRTTLDDDPYYFCCGSCEARFVEQYETLKEQA</sequence>
<evidence type="ECO:0000256" key="3">
    <source>
        <dbReference type="ARBA" id="ARBA00023163"/>
    </source>
</evidence>
<evidence type="ECO:0000313" key="5">
    <source>
        <dbReference type="EMBL" id="MBV0923189.1"/>
    </source>
</evidence>
<dbReference type="PANTHER" id="PTHR43413:SF4">
    <property type="entry name" value="HTH-TYPE TRANSCRIPTIONAL REGULATOR LYSM"/>
    <property type="match status" value="1"/>
</dbReference>
<feature type="domain" description="HTH asnC-type" evidence="4">
    <location>
        <begin position="4"/>
        <end position="67"/>
    </location>
</feature>
<dbReference type="InterPro" id="IPR011991">
    <property type="entry name" value="ArsR-like_HTH"/>
</dbReference>
<dbReference type="GO" id="GO:0043565">
    <property type="term" value="F:sequence-specific DNA binding"/>
    <property type="evidence" value="ECO:0007669"/>
    <property type="project" value="InterPro"/>
</dbReference>
<dbReference type="InterPro" id="IPR011017">
    <property type="entry name" value="TRASH_dom"/>
</dbReference>
<organism evidence="5 6">
    <name type="scientific">Haloarcula limicola</name>
    <dbReference type="NCBI Taxonomy" id="1429915"/>
    <lineage>
        <taxon>Archaea</taxon>
        <taxon>Methanobacteriati</taxon>
        <taxon>Methanobacteriota</taxon>
        <taxon>Stenosarchaea group</taxon>
        <taxon>Halobacteria</taxon>
        <taxon>Halobacteriales</taxon>
        <taxon>Haloarculaceae</taxon>
        <taxon>Haloarcula</taxon>
    </lineage>
</organism>
<keyword evidence="6" id="KW-1185">Reference proteome</keyword>
<dbReference type="Pfam" id="PF13412">
    <property type="entry name" value="HTH_24"/>
    <property type="match status" value="1"/>
</dbReference>
<evidence type="ECO:0000256" key="2">
    <source>
        <dbReference type="ARBA" id="ARBA00023125"/>
    </source>
</evidence>
<dbReference type="SMART" id="SM00746">
    <property type="entry name" value="TRASH"/>
    <property type="match status" value="1"/>
</dbReference>
<dbReference type="InterPro" id="IPR056526">
    <property type="entry name" value="TRASH_HVO_1752"/>
</dbReference>
<comment type="caution">
    <text evidence="5">The sequence shown here is derived from an EMBL/GenBank/DDBJ whole genome shotgun (WGS) entry which is preliminary data.</text>
</comment>
<dbReference type="SUPFAM" id="SSF46785">
    <property type="entry name" value="Winged helix' DNA-binding domain"/>
    <property type="match status" value="1"/>
</dbReference>
<dbReference type="InterPro" id="IPR050684">
    <property type="entry name" value="HTH-Siroheme_Decarb"/>
</dbReference>
<dbReference type="InterPro" id="IPR036388">
    <property type="entry name" value="WH-like_DNA-bd_sf"/>
</dbReference>
<dbReference type="Pfam" id="PF24273">
    <property type="entry name" value="TRASH_HVO_1752_C"/>
    <property type="match status" value="1"/>
</dbReference>
<evidence type="ECO:0000256" key="1">
    <source>
        <dbReference type="ARBA" id="ARBA00023015"/>
    </source>
</evidence>